<dbReference type="EMBL" id="QWGT01000040">
    <property type="protein sequence ID" value="RIJ52513.1"/>
    <property type="molecule type" value="Genomic_DNA"/>
</dbReference>
<name>A0A399TET5_9MICO</name>
<evidence type="ECO:0000313" key="2">
    <source>
        <dbReference type="Proteomes" id="UP000266484"/>
    </source>
</evidence>
<dbReference type="Proteomes" id="UP000266484">
    <property type="component" value="Unassembled WGS sequence"/>
</dbReference>
<proteinExistence type="predicted"/>
<dbReference type="AlphaFoldDB" id="A0A399TET5"/>
<sequence>MSDYELLMRGLIREELRDQLPLLLTEALAADRATVADEKPASVSESASAVLTVDKVAALSRRHPDTVRLALAVGALDGHRHHPRGKWILEWPCAEIWMLAEPCVHKRTVSPLRPSRR</sequence>
<evidence type="ECO:0000313" key="1">
    <source>
        <dbReference type="EMBL" id="RIJ52513.1"/>
    </source>
</evidence>
<comment type="caution">
    <text evidence="1">The sequence shown here is derived from an EMBL/GenBank/DDBJ whole genome shotgun (WGS) entry which is preliminary data.</text>
</comment>
<keyword evidence="2" id="KW-1185">Reference proteome</keyword>
<organism evidence="1 2">
    <name type="scientific">Clavibacter lycopersici</name>
    <dbReference type="NCBI Taxonomy" id="2301718"/>
    <lineage>
        <taxon>Bacteria</taxon>
        <taxon>Bacillati</taxon>
        <taxon>Actinomycetota</taxon>
        <taxon>Actinomycetes</taxon>
        <taxon>Micrococcales</taxon>
        <taxon>Microbacteriaceae</taxon>
        <taxon>Clavibacter</taxon>
    </lineage>
</organism>
<reference evidence="1 2" key="1">
    <citation type="submission" date="2018-08" db="EMBL/GenBank/DDBJ databases">
        <title>Genome Sequence of Clavibacter michiganensis Subspecies type strains, and the Atypical Peach-Colored Strains Isolated from Tomato.</title>
        <authorList>
            <person name="Osdaghi E."/>
            <person name="Portier P."/>
            <person name="Briand M."/>
            <person name="Jacques M.-A."/>
        </authorList>
    </citation>
    <scope>NUCLEOTIDE SEQUENCE [LARGE SCALE GENOMIC DNA]</scope>
    <source>
        <strain evidence="1 2">CFBP 8615</strain>
    </source>
</reference>
<accession>A0A399TET5</accession>
<protein>
    <submittedName>
        <fullName evidence="1">Uncharacterized protein</fullName>
    </submittedName>
</protein>
<gene>
    <name evidence="1" type="ORF">DZG00_04580</name>
</gene>